<dbReference type="EMBL" id="CP032419">
    <property type="protein sequence ID" value="AYC33929.1"/>
    <property type="molecule type" value="Genomic_DNA"/>
</dbReference>
<dbReference type="CDD" id="cd07262">
    <property type="entry name" value="VOC_like"/>
    <property type="match status" value="1"/>
</dbReference>
<dbReference type="PROSITE" id="PS51819">
    <property type="entry name" value="VOC"/>
    <property type="match status" value="1"/>
</dbReference>
<dbReference type="InterPro" id="IPR029068">
    <property type="entry name" value="Glyas_Bleomycin-R_OHBP_Dase"/>
</dbReference>
<dbReference type="InterPro" id="IPR004360">
    <property type="entry name" value="Glyas_Fos-R_dOase_dom"/>
</dbReference>
<dbReference type="PANTHER" id="PTHR35006">
    <property type="entry name" value="GLYOXALASE FAMILY PROTEIN (AFU_ORTHOLOGUE AFUA_5G14830)"/>
    <property type="match status" value="1"/>
</dbReference>
<evidence type="ECO:0000313" key="2">
    <source>
        <dbReference type="EMBL" id="AYC33929.1"/>
    </source>
</evidence>
<dbReference type="SUPFAM" id="SSF54593">
    <property type="entry name" value="Glyoxalase/Bleomycin resistance protein/Dihydroxybiphenyl dioxygenase"/>
    <property type="match status" value="1"/>
</dbReference>
<dbReference type="Proteomes" id="UP000265560">
    <property type="component" value="Chromosome"/>
</dbReference>
<evidence type="ECO:0000313" key="3">
    <source>
        <dbReference type="Proteomes" id="UP000265560"/>
    </source>
</evidence>
<dbReference type="PANTHER" id="PTHR35006:SF1">
    <property type="entry name" value="BLL2941 PROTEIN"/>
    <property type="match status" value="1"/>
</dbReference>
<dbReference type="KEGG" id="pcav:D3880_16865"/>
<accession>A0A385Z3T6</accession>
<feature type="domain" description="VOC" evidence="1">
    <location>
        <begin position="1"/>
        <end position="121"/>
    </location>
</feature>
<dbReference type="RefSeq" id="WP_119894584.1">
    <property type="nucleotide sequence ID" value="NZ_CP032419.1"/>
</dbReference>
<dbReference type="Pfam" id="PF00903">
    <property type="entry name" value="Glyoxalase"/>
    <property type="match status" value="1"/>
</dbReference>
<keyword evidence="3" id="KW-1185">Reference proteome</keyword>
<gene>
    <name evidence="2" type="ORF">D3880_16865</name>
</gene>
<sequence length="122" mass="12683">MIAYVTLGTQDMDKAKAFYGELLAPLGAKLVVDMGRLALFGVAPGQPMFGVCLPYDGQPASTGNGTMVALPTASREQVDALYAKALALGASDEGAPGARMPTFYGAYVRDPDGNKLAFCKMG</sequence>
<name>A0A385Z3T6_9PSED</name>
<dbReference type="InterPro" id="IPR037523">
    <property type="entry name" value="VOC_core"/>
</dbReference>
<dbReference type="AlphaFoldDB" id="A0A385Z3T6"/>
<organism evidence="2 3">
    <name type="scientific">Pseudomonas cavernae</name>
    <dbReference type="NCBI Taxonomy" id="2320867"/>
    <lineage>
        <taxon>Bacteria</taxon>
        <taxon>Pseudomonadati</taxon>
        <taxon>Pseudomonadota</taxon>
        <taxon>Gammaproteobacteria</taxon>
        <taxon>Pseudomonadales</taxon>
        <taxon>Pseudomonadaceae</taxon>
        <taxon>Pseudomonas</taxon>
    </lineage>
</organism>
<proteinExistence type="predicted"/>
<reference evidence="3" key="1">
    <citation type="submission" date="2018-09" db="EMBL/GenBank/DDBJ databases">
        <authorList>
            <person name="Zhu H."/>
        </authorList>
    </citation>
    <scope>NUCLEOTIDE SEQUENCE [LARGE SCALE GENOMIC DNA]</scope>
    <source>
        <strain evidence="3">K2W31S-8</strain>
    </source>
</reference>
<dbReference type="OrthoDB" id="9800438at2"/>
<dbReference type="Gene3D" id="3.10.180.10">
    <property type="entry name" value="2,3-Dihydroxybiphenyl 1,2-Dioxygenase, domain 1"/>
    <property type="match status" value="1"/>
</dbReference>
<protein>
    <submittedName>
        <fullName evidence="2">VOC family protein</fullName>
    </submittedName>
</protein>
<evidence type="ECO:0000259" key="1">
    <source>
        <dbReference type="PROSITE" id="PS51819"/>
    </source>
</evidence>